<keyword evidence="2" id="KW-0479">Metal-binding</keyword>
<evidence type="ECO:0000256" key="2">
    <source>
        <dbReference type="ARBA" id="ARBA00022723"/>
    </source>
</evidence>
<protein>
    <submittedName>
        <fullName evidence="10">Protein CBG07477</fullName>
    </submittedName>
</protein>
<feature type="domain" description="C2H2-type" evidence="9">
    <location>
        <begin position="407"/>
        <end position="433"/>
    </location>
</feature>
<dbReference type="SUPFAM" id="SSF57667">
    <property type="entry name" value="beta-beta-alpha zinc fingers"/>
    <property type="match status" value="2"/>
</dbReference>
<dbReference type="PROSITE" id="PS00028">
    <property type="entry name" value="ZINC_FINGER_C2H2_1"/>
    <property type="match status" value="4"/>
</dbReference>
<keyword evidence="3" id="KW-0677">Repeat</keyword>
<keyword evidence="11" id="KW-1185">Reference proteome</keyword>
<dbReference type="Gene3D" id="3.30.160.60">
    <property type="entry name" value="Classic Zinc Finger"/>
    <property type="match status" value="4"/>
</dbReference>
<dbReference type="GO" id="GO:0000981">
    <property type="term" value="F:DNA-binding transcription factor activity, RNA polymerase II-specific"/>
    <property type="evidence" value="ECO:0000318"/>
    <property type="project" value="GO_Central"/>
</dbReference>
<dbReference type="InterPro" id="IPR043359">
    <property type="entry name" value="GLI-like"/>
</dbReference>
<name>A8X4P6_CAEBR</name>
<dbReference type="Pfam" id="PF00096">
    <property type="entry name" value="zf-C2H2"/>
    <property type="match status" value="1"/>
</dbReference>
<organism evidence="10 11">
    <name type="scientific">Caenorhabditis briggsae</name>
    <dbReference type="NCBI Taxonomy" id="6238"/>
    <lineage>
        <taxon>Eukaryota</taxon>
        <taxon>Metazoa</taxon>
        <taxon>Ecdysozoa</taxon>
        <taxon>Nematoda</taxon>
        <taxon>Chromadorea</taxon>
        <taxon>Rhabditida</taxon>
        <taxon>Rhabditina</taxon>
        <taxon>Rhabditomorpha</taxon>
        <taxon>Rhabditoidea</taxon>
        <taxon>Rhabditidae</taxon>
        <taxon>Peloderinae</taxon>
        <taxon>Caenorhabditis</taxon>
    </lineage>
</organism>
<dbReference type="PANTHER" id="PTHR45718">
    <property type="entry name" value="TRANSCRIPTIONAL ACTIVATOR CUBITUS INTERRUPTUS"/>
    <property type="match status" value="1"/>
</dbReference>
<sequence length="580" mass="65394">MLYNDGVGSKLSYTSMSPEIGGVAEYNFTPSSRLSVGSMYSDPNTPTDLNSPNILDNGWLDLRKNSFNDFSLGNFANPNFAPIQVSTGAFDFAPMNPTTESSQFMMGGTPTHYSKPHAFLSVDQLLTTSHNNVMLEKLQGLGSNMQSPLQLVQSWDLFKIPKVELEAVKEEISDTQATNLESSGASFNVLNQNLPLPLFNSPAQTSEFSKIMESLSTKLFPTDVSQSFIKYEPDQVVPTDVKPSIINQKTPRYSKNGRLIGRPPGTYKFAKQTKSINNENGEVRVCEWNGCKAQFTDELLFHAHVRTHMSESDMTAQHCKWDGCLETKPFQFYLLLAHVRKHTREKPYECNFPVCDKRYSRKENLKTHFRTHTGEKPYSCSLCGKQFTNASDCAKHVNRTHSDEKPYVCMGPECIKRYTDPSSLRKHFKKCHAEFMDEFRAGRYRLKRISPNNNKENIARTIKNHYHDHKPSTTPPKMFPMTKLPATLPAINSLASPPLSFLDLTLKTAHILNTTVSEAFKCVITDETLRKDFLEKVSQPPLLLEILSSKTLTLSTKYSNVPVSSSFNYPIPCISALKTE</sequence>
<keyword evidence="5" id="KW-0862">Zinc</keyword>
<evidence type="ECO:0000259" key="9">
    <source>
        <dbReference type="PROSITE" id="PS50157"/>
    </source>
</evidence>
<dbReference type="GO" id="GO:0008270">
    <property type="term" value="F:zinc ion binding"/>
    <property type="evidence" value="ECO:0007669"/>
    <property type="project" value="UniProtKB-KW"/>
</dbReference>
<keyword evidence="7" id="KW-0539">Nucleus</keyword>
<dbReference type="WormBase" id="CBG07477">
    <property type="protein sequence ID" value="CBP32224"/>
    <property type="gene ID" value="WBGene00029514"/>
    <property type="gene designation" value="Cbr-ztf-14.1"/>
</dbReference>
<dbReference type="HOGENOM" id="CLU_470298_0_0_1"/>
<accession>A8X4P6</accession>
<dbReference type="FunFam" id="3.30.160.60:FF:000104">
    <property type="entry name" value="Transcriptional repressor protein YY1"/>
    <property type="match status" value="1"/>
</dbReference>
<proteinExistence type="predicted"/>
<comment type="subcellular location">
    <subcellularLocation>
        <location evidence="1">Nucleus</location>
    </subcellularLocation>
</comment>
<dbReference type="InterPro" id="IPR013087">
    <property type="entry name" value="Znf_C2H2_type"/>
</dbReference>
<dbReference type="AlphaFoldDB" id="A8X4P6"/>
<dbReference type="eggNOG" id="KOG1721">
    <property type="taxonomic scope" value="Eukaryota"/>
</dbReference>
<dbReference type="GO" id="GO:0007417">
    <property type="term" value="P:central nervous system development"/>
    <property type="evidence" value="ECO:0000318"/>
    <property type="project" value="GO_Central"/>
</dbReference>
<evidence type="ECO:0000256" key="1">
    <source>
        <dbReference type="ARBA" id="ARBA00004123"/>
    </source>
</evidence>
<dbReference type="PANTHER" id="PTHR45718:SF4">
    <property type="entry name" value="TRANSCRIPTIONAL ACTIVATOR CUBITUS INTERRUPTUS"/>
    <property type="match status" value="1"/>
</dbReference>
<dbReference type="Proteomes" id="UP000008549">
    <property type="component" value="Unassembled WGS sequence"/>
</dbReference>
<evidence type="ECO:0000313" key="11">
    <source>
        <dbReference type="Proteomes" id="UP000008549"/>
    </source>
</evidence>
<reference evidence="10 11" key="2">
    <citation type="journal article" date="2011" name="PLoS Genet.">
        <title>Caenorhabditis briggsae recombinant inbred line genotypes reveal inter-strain incompatibility and the evolution of recombination.</title>
        <authorList>
            <person name="Ross J.A."/>
            <person name="Koboldt D.C."/>
            <person name="Staisch J.E."/>
            <person name="Chamberlin H.M."/>
            <person name="Gupta B.P."/>
            <person name="Miller R.D."/>
            <person name="Baird S.E."/>
            <person name="Haag E.S."/>
        </authorList>
    </citation>
    <scope>NUCLEOTIDE SEQUENCE [LARGE SCALE GENOMIC DNA]</scope>
    <source>
        <strain evidence="10 11">AF16</strain>
    </source>
</reference>
<keyword evidence="6" id="KW-0238">DNA-binding</keyword>
<dbReference type="GO" id="GO:0045944">
    <property type="term" value="P:positive regulation of transcription by RNA polymerase II"/>
    <property type="evidence" value="ECO:0000318"/>
    <property type="project" value="GO_Central"/>
</dbReference>
<dbReference type="SMART" id="SM00355">
    <property type="entry name" value="ZnF_C2H2"/>
    <property type="match status" value="5"/>
</dbReference>
<reference evidence="10 11" key="1">
    <citation type="journal article" date="2003" name="PLoS Biol.">
        <title>The genome sequence of Caenorhabditis briggsae: a platform for comparative genomics.</title>
        <authorList>
            <person name="Stein L.D."/>
            <person name="Bao Z."/>
            <person name="Blasiar D."/>
            <person name="Blumenthal T."/>
            <person name="Brent M.R."/>
            <person name="Chen N."/>
            <person name="Chinwalla A."/>
            <person name="Clarke L."/>
            <person name="Clee C."/>
            <person name="Coghlan A."/>
            <person name="Coulson A."/>
            <person name="D'Eustachio P."/>
            <person name="Fitch D.H."/>
            <person name="Fulton L.A."/>
            <person name="Fulton R.E."/>
            <person name="Griffiths-Jones S."/>
            <person name="Harris T.W."/>
            <person name="Hillier L.W."/>
            <person name="Kamath R."/>
            <person name="Kuwabara P.E."/>
            <person name="Mardis E.R."/>
            <person name="Marra M.A."/>
            <person name="Miner T.L."/>
            <person name="Minx P."/>
            <person name="Mullikin J.C."/>
            <person name="Plumb R.W."/>
            <person name="Rogers J."/>
            <person name="Schein J.E."/>
            <person name="Sohrmann M."/>
            <person name="Spieth J."/>
            <person name="Stajich J.E."/>
            <person name="Wei C."/>
            <person name="Willey D."/>
            <person name="Wilson R.K."/>
            <person name="Durbin R."/>
            <person name="Waterston R.H."/>
        </authorList>
    </citation>
    <scope>NUCLEOTIDE SEQUENCE [LARGE SCALE GENOMIC DNA]</scope>
    <source>
        <strain evidence="10 11">AF16</strain>
    </source>
</reference>
<gene>
    <name evidence="12" type="primary">ztf-14.1</name>
    <name evidence="10 12" type="ORF">CBG07477</name>
    <name evidence="10" type="ORF">CBG_07477</name>
</gene>
<dbReference type="InParanoid" id="A8X4P6"/>
<evidence type="ECO:0000256" key="6">
    <source>
        <dbReference type="ARBA" id="ARBA00023125"/>
    </source>
</evidence>
<evidence type="ECO:0000256" key="7">
    <source>
        <dbReference type="ARBA" id="ARBA00023242"/>
    </source>
</evidence>
<dbReference type="GO" id="GO:0000122">
    <property type="term" value="P:negative regulation of transcription by RNA polymerase II"/>
    <property type="evidence" value="ECO:0000318"/>
    <property type="project" value="GO_Central"/>
</dbReference>
<evidence type="ECO:0000256" key="4">
    <source>
        <dbReference type="ARBA" id="ARBA00022771"/>
    </source>
</evidence>
<dbReference type="FunFam" id="3.30.160.60:FF:000688">
    <property type="entry name" value="zinc finger protein 197 isoform X1"/>
    <property type="match status" value="1"/>
</dbReference>
<dbReference type="PROSITE" id="PS50157">
    <property type="entry name" value="ZINC_FINGER_C2H2_2"/>
    <property type="match status" value="3"/>
</dbReference>
<evidence type="ECO:0000256" key="8">
    <source>
        <dbReference type="PROSITE-ProRule" id="PRU00042"/>
    </source>
</evidence>
<evidence type="ECO:0000313" key="12">
    <source>
        <dbReference type="WormBase" id="CBG07477"/>
    </source>
</evidence>
<dbReference type="GO" id="GO:0005634">
    <property type="term" value="C:nucleus"/>
    <property type="evidence" value="ECO:0000318"/>
    <property type="project" value="GO_Central"/>
</dbReference>
<dbReference type="InterPro" id="IPR036236">
    <property type="entry name" value="Znf_C2H2_sf"/>
</dbReference>
<feature type="domain" description="C2H2-type" evidence="9">
    <location>
        <begin position="378"/>
        <end position="406"/>
    </location>
</feature>
<dbReference type="EMBL" id="HE601041">
    <property type="protein sequence ID" value="CAP27606.2"/>
    <property type="molecule type" value="Genomic_DNA"/>
</dbReference>
<evidence type="ECO:0000256" key="3">
    <source>
        <dbReference type="ARBA" id="ARBA00022737"/>
    </source>
</evidence>
<feature type="domain" description="C2H2-type" evidence="9">
    <location>
        <begin position="348"/>
        <end position="377"/>
    </location>
</feature>
<evidence type="ECO:0000256" key="5">
    <source>
        <dbReference type="ARBA" id="ARBA00022833"/>
    </source>
</evidence>
<keyword evidence="4 8" id="KW-0863">Zinc-finger</keyword>
<dbReference type="STRING" id="6238.A8X4P6"/>
<dbReference type="GO" id="GO:0000978">
    <property type="term" value="F:RNA polymerase II cis-regulatory region sequence-specific DNA binding"/>
    <property type="evidence" value="ECO:0000318"/>
    <property type="project" value="GO_Central"/>
</dbReference>
<evidence type="ECO:0000313" key="10">
    <source>
        <dbReference type="EMBL" id="CAP27606.2"/>
    </source>
</evidence>